<feature type="compositionally biased region" description="Low complexity" evidence="1">
    <location>
        <begin position="42"/>
        <end position="55"/>
    </location>
</feature>
<protein>
    <submittedName>
        <fullName evidence="2">Uncharacterized protein</fullName>
    </submittedName>
</protein>
<gene>
    <name evidence="2" type="ORF">BGW38_007981</name>
</gene>
<sequence>MLFPNVATHRRLPHLQKHPKDEKDKVKVKDKSHAEHLEHNHLLPLDHGPLDPLAPTQEPSPRAIAQGLTSTPSVSSPLIVSDGQQHQMLTCSEPTVKLNLSVNTQPITGSGTNSIKNSTPESASGTPPHNRRQSGQDSAPWVAPNQLPPHHHSQGPSLQSPPHALDNALQPPSGASTAVLASGSSETVSSAASMSSSSLSLNPAPSSLVSSTQESKLLRSTLYDAFGCLYHPVQHTHHPTSGSSASTPSCCGPVQSPLARQSSMPSFHCSGICQGLRSGDATPSHPHHHPLSLLAVTASPRTASPMLRPMSGASAPITPLDLSEDESSGYFFSAHVHTNGTSSGSGSGTAGSTTTTRPIHTHQSHCQSYQHHSHSHGLQPHHPRRGSAQPNGAQTRQENDVSSPRRASTSASTTTPTTRQTSTFASSSSSSSSALNPAEHPVLCSLHTLSLTHPHPAQHYHPTLGHDLGHDRVSISDSEDWRPMSGSGMVGRVGKGLFTTTTTPSATTETETRTMLMNNQGSQRILQPVTTPNRSMPTKATQAENKGQGQGENRGGGGALFSMDHHSGEDDLISRLTSHHGRL</sequence>
<name>A0A9P6K9E2_9FUNG</name>
<dbReference type="OrthoDB" id="2439263at2759"/>
<comment type="caution">
    <text evidence="2">The sequence shown here is derived from an EMBL/GenBank/DDBJ whole genome shotgun (WGS) entry which is preliminary data.</text>
</comment>
<evidence type="ECO:0000256" key="1">
    <source>
        <dbReference type="SAM" id="MobiDB-lite"/>
    </source>
</evidence>
<feature type="compositionally biased region" description="Basic residues" evidence="1">
    <location>
        <begin position="8"/>
        <end position="17"/>
    </location>
</feature>
<feature type="compositionally biased region" description="Gly residues" evidence="1">
    <location>
        <begin position="548"/>
        <end position="559"/>
    </location>
</feature>
<feature type="region of interest" description="Disordered" evidence="1">
    <location>
        <begin position="1"/>
        <end position="71"/>
    </location>
</feature>
<feature type="compositionally biased region" description="Basic and acidic residues" evidence="1">
    <location>
        <begin position="18"/>
        <end position="41"/>
    </location>
</feature>
<feature type="region of interest" description="Disordered" evidence="1">
    <location>
        <begin position="528"/>
        <end position="568"/>
    </location>
</feature>
<feature type="region of interest" description="Disordered" evidence="1">
    <location>
        <begin position="103"/>
        <end position="181"/>
    </location>
</feature>
<feature type="compositionally biased region" description="Low complexity" evidence="1">
    <location>
        <begin position="499"/>
        <end position="509"/>
    </location>
</feature>
<dbReference type="AlphaFoldDB" id="A0A9P6K9E2"/>
<keyword evidence="3" id="KW-1185">Reference proteome</keyword>
<proteinExistence type="predicted"/>
<dbReference type="EMBL" id="JAABOA010005366">
    <property type="protein sequence ID" value="KAF9577059.1"/>
    <property type="molecule type" value="Genomic_DNA"/>
</dbReference>
<feature type="region of interest" description="Disordered" evidence="1">
    <location>
        <begin position="479"/>
        <end position="509"/>
    </location>
</feature>
<organism evidence="2 3">
    <name type="scientific">Lunasporangiospora selenospora</name>
    <dbReference type="NCBI Taxonomy" id="979761"/>
    <lineage>
        <taxon>Eukaryota</taxon>
        <taxon>Fungi</taxon>
        <taxon>Fungi incertae sedis</taxon>
        <taxon>Mucoromycota</taxon>
        <taxon>Mortierellomycotina</taxon>
        <taxon>Mortierellomycetes</taxon>
        <taxon>Mortierellales</taxon>
        <taxon>Mortierellaceae</taxon>
        <taxon>Lunasporangiospora</taxon>
    </lineage>
</organism>
<evidence type="ECO:0000313" key="3">
    <source>
        <dbReference type="Proteomes" id="UP000780801"/>
    </source>
</evidence>
<feature type="compositionally biased region" description="Low complexity" evidence="1">
    <location>
        <begin position="402"/>
        <end position="433"/>
    </location>
</feature>
<evidence type="ECO:0000313" key="2">
    <source>
        <dbReference type="EMBL" id="KAF9577059.1"/>
    </source>
</evidence>
<feature type="compositionally biased region" description="Polar residues" evidence="1">
    <location>
        <begin position="103"/>
        <end position="137"/>
    </location>
</feature>
<accession>A0A9P6K9E2</accession>
<feature type="region of interest" description="Disordered" evidence="1">
    <location>
        <begin position="339"/>
        <end position="437"/>
    </location>
</feature>
<feature type="non-terminal residue" evidence="2">
    <location>
        <position position="583"/>
    </location>
</feature>
<feature type="compositionally biased region" description="Polar residues" evidence="1">
    <location>
        <begin position="528"/>
        <end position="543"/>
    </location>
</feature>
<dbReference type="Proteomes" id="UP000780801">
    <property type="component" value="Unassembled WGS sequence"/>
</dbReference>
<reference evidence="2" key="1">
    <citation type="journal article" date="2020" name="Fungal Divers.">
        <title>Resolving the Mortierellaceae phylogeny through synthesis of multi-gene phylogenetics and phylogenomics.</title>
        <authorList>
            <person name="Vandepol N."/>
            <person name="Liber J."/>
            <person name="Desiro A."/>
            <person name="Na H."/>
            <person name="Kennedy M."/>
            <person name="Barry K."/>
            <person name="Grigoriev I.V."/>
            <person name="Miller A.N."/>
            <person name="O'Donnell K."/>
            <person name="Stajich J.E."/>
            <person name="Bonito G."/>
        </authorList>
    </citation>
    <scope>NUCLEOTIDE SEQUENCE</scope>
    <source>
        <strain evidence="2">KOD1015</strain>
    </source>
</reference>
<feature type="compositionally biased region" description="Basic residues" evidence="1">
    <location>
        <begin position="371"/>
        <end position="385"/>
    </location>
</feature>